<keyword evidence="1" id="KW-0472">Membrane</keyword>
<dbReference type="EMBL" id="JAHXDN010000006">
    <property type="protein sequence ID" value="MBW4710181.1"/>
    <property type="molecule type" value="Genomic_DNA"/>
</dbReference>
<dbReference type="Proteomes" id="UP001138661">
    <property type="component" value="Unassembled WGS sequence"/>
</dbReference>
<proteinExistence type="predicted"/>
<gene>
    <name evidence="2" type="ORF">KX928_20535</name>
</gene>
<comment type="caution">
    <text evidence="2">The sequence shown here is derived from an EMBL/GenBank/DDBJ whole genome shotgun (WGS) entry which is preliminary data.</text>
</comment>
<protein>
    <submittedName>
        <fullName evidence="2">Uncharacterized protein</fullName>
    </submittedName>
</protein>
<keyword evidence="3" id="KW-1185">Reference proteome</keyword>
<keyword evidence="1" id="KW-0812">Transmembrane</keyword>
<organism evidence="2 3">
    <name type="scientific">Roseobacter insulae</name>
    <dbReference type="NCBI Taxonomy" id="2859783"/>
    <lineage>
        <taxon>Bacteria</taxon>
        <taxon>Pseudomonadati</taxon>
        <taxon>Pseudomonadota</taxon>
        <taxon>Alphaproteobacteria</taxon>
        <taxon>Rhodobacterales</taxon>
        <taxon>Roseobacteraceae</taxon>
        <taxon>Roseobacter</taxon>
    </lineage>
</organism>
<reference evidence="2" key="1">
    <citation type="submission" date="2021-07" db="EMBL/GenBank/DDBJ databases">
        <title>Roseobacter insulae sp. nov., isolated from a tidal flat.</title>
        <authorList>
            <person name="Park S."/>
            <person name="Yoon J.-H."/>
        </authorList>
    </citation>
    <scope>NUCLEOTIDE SEQUENCE</scope>
    <source>
        <strain evidence="2">YSTF-M11</strain>
    </source>
</reference>
<sequence length="73" mass="7940">MMDAVRLLVILGAGLWMIPLLWPSDGASEAEAVSTSRALLYVFGVWWFLIVGSAFLARGIRRMPSRTDDSGAA</sequence>
<name>A0A9X1FYU4_9RHOB</name>
<evidence type="ECO:0000256" key="1">
    <source>
        <dbReference type="SAM" id="Phobius"/>
    </source>
</evidence>
<evidence type="ECO:0000313" key="2">
    <source>
        <dbReference type="EMBL" id="MBW4710181.1"/>
    </source>
</evidence>
<dbReference type="AlphaFoldDB" id="A0A9X1FYU4"/>
<keyword evidence="1" id="KW-1133">Transmembrane helix</keyword>
<accession>A0A9X1FYU4</accession>
<feature type="transmembrane region" description="Helical" evidence="1">
    <location>
        <begin position="39"/>
        <end position="57"/>
    </location>
</feature>
<evidence type="ECO:0000313" key="3">
    <source>
        <dbReference type="Proteomes" id="UP001138661"/>
    </source>
</evidence>